<organism evidence="2 3">
    <name type="scientific">Streptococcus rubneri</name>
    <dbReference type="NCBI Taxonomy" id="1234680"/>
    <lineage>
        <taxon>Bacteria</taxon>
        <taxon>Bacillati</taxon>
        <taxon>Bacillota</taxon>
        <taxon>Bacilli</taxon>
        <taxon>Lactobacillales</taxon>
        <taxon>Streptococcaceae</taxon>
        <taxon>Streptococcus</taxon>
    </lineage>
</organism>
<name>A0A4Z1DR88_9STRE</name>
<accession>A0A4Z1DR88</accession>
<evidence type="ECO:0000256" key="1">
    <source>
        <dbReference type="SAM" id="Phobius"/>
    </source>
</evidence>
<dbReference type="InterPro" id="IPR023991">
    <property type="entry name" value="Bacteriocin_IIb_lactobn/cerein"/>
</dbReference>
<proteinExistence type="predicted"/>
<dbReference type="OrthoDB" id="9998077at2"/>
<protein>
    <submittedName>
        <fullName evidence="2">Class IIb bacteriocin, lactobin A/cerein 7B family</fullName>
    </submittedName>
</protein>
<dbReference type="NCBIfam" id="TIGR03949">
    <property type="entry name" value="bact_IIb_cerein"/>
    <property type="match status" value="1"/>
</dbReference>
<evidence type="ECO:0000313" key="2">
    <source>
        <dbReference type="EMBL" id="TGN91001.1"/>
    </source>
</evidence>
<dbReference type="InterPro" id="IPR010133">
    <property type="entry name" value="Bacteriocin_signal_seq"/>
</dbReference>
<dbReference type="NCBIfam" id="TIGR01847">
    <property type="entry name" value="bacteriocin_sig"/>
    <property type="match status" value="1"/>
</dbReference>
<dbReference type="AlphaFoldDB" id="A0A4Z1DR88"/>
<evidence type="ECO:0000313" key="3">
    <source>
        <dbReference type="Proteomes" id="UP000297986"/>
    </source>
</evidence>
<dbReference type="EMBL" id="SRRP01000003">
    <property type="protein sequence ID" value="TGN91001.1"/>
    <property type="molecule type" value="Genomic_DNA"/>
</dbReference>
<keyword evidence="1" id="KW-1133">Transmembrane helix</keyword>
<gene>
    <name evidence="2" type="ORF">E5S68_10060</name>
</gene>
<keyword evidence="1" id="KW-0812">Transmembrane</keyword>
<sequence>MKLEETRFKSLSEQELSQVDGGSVWLAVGLIATPLIMGTFAGAFDEYARKRGAH</sequence>
<reference evidence="2 3" key="1">
    <citation type="submission" date="2019-04" db="EMBL/GenBank/DDBJ databases">
        <title>Genome sequencing of Streptococcus rubneri DSM 26920(T).</title>
        <authorList>
            <person name="Kook J.-K."/>
            <person name="Park S.-N."/>
            <person name="Lim Y.K."/>
        </authorList>
    </citation>
    <scope>NUCLEOTIDE SEQUENCE [LARGE SCALE GENOMIC DNA]</scope>
    <source>
        <strain evidence="2 3">DSM 26920</strain>
    </source>
</reference>
<keyword evidence="3" id="KW-1185">Reference proteome</keyword>
<feature type="transmembrane region" description="Helical" evidence="1">
    <location>
        <begin position="24"/>
        <end position="44"/>
    </location>
</feature>
<dbReference type="RefSeq" id="WP_135783442.1">
    <property type="nucleotide sequence ID" value="NZ_JADMRL010000006.1"/>
</dbReference>
<comment type="caution">
    <text evidence="2">The sequence shown here is derived from an EMBL/GenBank/DDBJ whole genome shotgun (WGS) entry which is preliminary data.</text>
</comment>
<keyword evidence="1" id="KW-0472">Membrane</keyword>
<dbReference type="Proteomes" id="UP000297986">
    <property type="component" value="Unassembled WGS sequence"/>
</dbReference>